<keyword evidence="2" id="KW-0067">ATP-binding</keyword>
<dbReference type="RefSeq" id="WP_213945054.1">
    <property type="nucleotide sequence ID" value="NZ_JAHCMY010000004.1"/>
</dbReference>
<dbReference type="SMART" id="SM00382">
    <property type="entry name" value="AAA"/>
    <property type="match status" value="1"/>
</dbReference>
<proteinExistence type="predicted"/>
<keyword evidence="3" id="KW-1185">Reference proteome</keyword>
<sequence length="392" mass="44815">MIKRYITYELNDLLQDFPAVAILGPRQVGKTTLAQEVAESMDQDAIYLDLESPADKVRLADPEAYFDFHEGRLIILDEIQRMPELFQVLRGVIDRRRKKGFRTGQFLILGSASLELIKQSSESLAGRIAYEELFGFNLLEIKSMSENPLNQLWLRGGFPDSFLAKSEYNSIRWRRNFITTYLERDIPQIVTMIPATRLRNLWTILAHQQGQQVNFSKIAASMDLSSPTIKSYVEMLEDLLLIRQIRPWHNNGGKRLVKSPKVYIRDSGLTHALLNIPNMESLLSHPVVGSSWEGFIIENILSVLPKGSDYYYYRTSAGAEIDLVLIIKDEVWAIEIKRTLSPKASKGFLISCEDIKAVRRFIVFAGHDEFPLGNDLWAVSLFDLMQKIKSAQ</sequence>
<dbReference type="PANTHER" id="PTHR43566">
    <property type="entry name" value="CONSERVED PROTEIN"/>
    <property type="match status" value="1"/>
</dbReference>
<dbReference type="PANTHER" id="PTHR43566:SF2">
    <property type="entry name" value="DUF4143 DOMAIN-CONTAINING PROTEIN"/>
    <property type="match status" value="1"/>
</dbReference>
<dbReference type="Proteomes" id="UP001319104">
    <property type="component" value="Unassembled WGS sequence"/>
</dbReference>
<comment type="caution">
    <text evidence="2">The sequence shown here is derived from an EMBL/GenBank/DDBJ whole genome shotgun (WGS) entry which is preliminary data.</text>
</comment>
<accession>A0AAP2CGF4</accession>
<keyword evidence="2" id="KW-0547">Nucleotide-binding</keyword>
<dbReference type="CDD" id="cd00009">
    <property type="entry name" value="AAA"/>
    <property type="match status" value="1"/>
</dbReference>
<dbReference type="InterPro" id="IPR025420">
    <property type="entry name" value="DUF4143"/>
</dbReference>
<protein>
    <submittedName>
        <fullName evidence="2">ATP-binding protein</fullName>
    </submittedName>
</protein>
<name>A0AAP2CGF4_9BACT</name>
<feature type="domain" description="AAA+ ATPase" evidence="1">
    <location>
        <begin position="16"/>
        <end position="139"/>
    </location>
</feature>
<dbReference type="InterPro" id="IPR003593">
    <property type="entry name" value="AAA+_ATPase"/>
</dbReference>
<dbReference type="AlphaFoldDB" id="A0AAP2CGF4"/>
<evidence type="ECO:0000313" key="2">
    <source>
        <dbReference type="EMBL" id="MBS9524188.1"/>
    </source>
</evidence>
<dbReference type="InterPro" id="IPR027417">
    <property type="entry name" value="P-loop_NTPase"/>
</dbReference>
<dbReference type="InterPro" id="IPR041682">
    <property type="entry name" value="AAA_14"/>
</dbReference>
<dbReference type="Pfam" id="PF13635">
    <property type="entry name" value="DUF4143"/>
    <property type="match status" value="1"/>
</dbReference>
<gene>
    <name evidence="2" type="ORF">KI659_09200</name>
</gene>
<dbReference type="EMBL" id="JAHCMY010000004">
    <property type="protein sequence ID" value="MBS9524188.1"/>
    <property type="molecule type" value="Genomic_DNA"/>
</dbReference>
<evidence type="ECO:0000259" key="1">
    <source>
        <dbReference type="SMART" id="SM00382"/>
    </source>
</evidence>
<dbReference type="Pfam" id="PF13173">
    <property type="entry name" value="AAA_14"/>
    <property type="match status" value="1"/>
</dbReference>
<evidence type="ECO:0000313" key="3">
    <source>
        <dbReference type="Proteomes" id="UP001319104"/>
    </source>
</evidence>
<dbReference type="Gene3D" id="3.40.50.300">
    <property type="entry name" value="P-loop containing nucleotide triphosphate hydrolases"/>
    <property type="match status" value="1"/>
</dbReference>
<reference evidence="2 3" key="1">
    <citation type="submission" date="2021-05" db="EMBL/GenBank/DDBJ databases">
        <authorList>
            <person name="Zhang Z.D."/>
            <person name="Osman G."/>
        </authorList>
    </citation>
    <scope>NUCLEOTIDE SEQUENCE [LARGE SCALE GENOMIC DNA]</scope>
    <source>
        <strain evidence="2 3">KCTC 32217</strain>
    </source>
</reference>
<dbReference type="GO" id="GO:0005524">
    <property type="term" value="F:ATP binding"/>
    <property type="evidence" value="ECO:0007669"/>
    <property type="project" value="UniProtKB-KW"/>
</dbReference>
<dbReference type="SUPFAM" id="SSF52540">
    <property type="entry name" value="P-loop containing nucleoside triphosphate hydrolases"/>
    <property type="match status" value="1"/>
</dbReference>
<organism evidence="2 3">
    <name type="scientific">Litoribacter ruber</name>
    <dbReference type="NCBI Taxonomy" id="702568"/>
    <lineage>
        <taxon>Bacteria</taxon>
        <taxon>Pseudomonadati</taxon>
        <taxon>Bacteroidota</taxon>
        <taxon>Cytophagia</taxon>
        <taxon>Cytophagales</taxon>
        <taxon>Cyclobacteriaceae</taxon>
        <taxon>Litoribacter</taxon>
    </lineage>
</organism>